<dbReference type="InterPro" id="IPR033998">
    <property type="entry name" value="TNFRSF6_death"/>
</dbReference>
<evidence type="ECO:0000256" key="15">
    <source>
        <dbReference type="ARBA" id="ARBA00023288"/>
    </source>
</evidence>
<dbReference type="PaxDb" id="7955-ENSDARP00000074016"/>
<dbReference type="GO" id="GO:0005516">
    <property type="term" value="F:calmodulin binding"/>
    <property type="evidence" value="ECO:0007669"/>
    <property type="project" value="UniProtKB-KW"/>
</dbReference>
<dbReference type="GeneTree" id="ENSGT00940000159540"/>
<evidence type="ECO:0000256" key="5">
    <source>
        <dbReference type="ARBA" id="ARBA00022692"/>
    </source>
</evidence>
<keyword evidence="9" id="KW-0112">Calmodulin-binding</keyword>
<dbReference type="ZFIN" id="ZDB-GENE-061019-2">
    <property type="gene designation" value="fas"/>
</dbReference>
<feature type="domain" description="TNFR-Cys" evidence="23">
    <location>
        <begin position="107"/>
        <end position="145"/>
    </location>
</feature>
<dbReference type="SUPFAM" id="SSF57586">
    <property type="entry name" value="TNF receptor-like"/>
    <property type="match status" value="2"/>
</dbReference>
<dbReference type="FunFam" id="2.10.50.10:FF:000111">
    <property type="entry name" value="Fas cell surface death receptor"/>
    <property type="match status" value="1"/>
</dbReference>
<evidence type="ECO:0000256" key="6">
    <source>
        <dbReference type="ARBA" id="ARBA00022703"/>
    </source>
</evidence>
<evidence type="ECO:0000256" key="14">
    <source>
        <dbReference type="ARBA" id="ARBA00023180"/>
    </source>
</evidence>
<dbReference type="Gene3D" id="2.10.50.10">
    <property type="entry name" value="Tumor Necrosis Factor Receptor, subunit A, domain 2"/>
    <property type="match status" value="2"/>
</dbReference>
<keyword evidence="6" id="KW-0053">Apoptosis</keyword>
<dbReference type="Gene3D" id="1.10.533.10">
    <property type="entry name" value="Death Domain, Fas"/>
    <property type="match status" value="1"/>
</dbReference>
<gene>
    <name evidence="24 25" type="primary">fas</name>
</gene>
<sequence>MFVCKFGVFIVFVMPTLTYSWRLRRDASCEFGTYQHERNTCCLCPAGFKVSTHCTNTDKTECKQCEDGYYLNNNNNENQCRPCKICDANAKMKEIEKCSKSSNTVCGCEEGRFCDKDKDCNVCYPCDPCPNGVKEQCTETHNTVCHDAKDLTGTIAAVLVPLILIAVLAFMIFIWKKKKFCFQVRPSTDKVQTEEALPLIDLSPHLPKIADVLCWKTVKEVARRSGMTAKDIEEQEMNHPKDVREQTFGLLEAWSQRQGLDKAYRALITTLQDIGEKATADKIRNIVEASSQP</sequence>
<evidence type="ECO:0000256" key="8">
    <source>
        <dbReference type="ARBA" id="ARBA00022737"/>
    </source>
</evidence>
<keyword evidence="10 20" id="KW-1133">Transmembrane helix</keyword>
<dbReference type="AGR" id="ZFIN:ZDB-GENE-061019-2"/>
<feature type="disulfide bond" evidence="19">
    <location>
        <begin position="65"/>
        <end position="80"/>
    </location>
</feature>
<dbReference type="PRINTS" id="PR01680">
    <property type="entry name" value="TNFACTORR6"/>
</dbReference>
<dbReference type="GO" id="GO:0004888">
    <property type="term" value="F:transmembrane signaling receptor activity"/>
    <property type="evidence" value="ECO:0007669"/>
    <property type="project" value="InterPro"/>
</dbReference>
<dbReference type="Pfam" id="PF00020">
    <property type="entry name" value="TNFR_c6"/>
    <property type="match status" value="1"/>
</dbReference>
<dbReference type="eggNOG" id="ENOG502S0SV">
    <property type="taxonomic scope" value="Eukaryota"/>
</dbReference>
<protein>
    <recommendedName>
        <fullName evidence="3">Tumor necrosis factor receptor superfamily member 6</fullName>
    </recommendedName>
    <alternativeName>
        <fullName evidence="17">Apo-1 antigen</fullName>
    </alternativeName>
    <alternativeName>
        <fullName evidence="18">Apoptosis-mediating surface antigen FAS</fullName>
    </alternativeName>
    <alternativeName>
        <fullName evidence="16">FASLG receptor</fullName>
    </alternativeName>
</protein>
<evidence type="ECO:0000256" key="16">
    <source>
        <dbReference type="ARBA" id="ARBA00030181"/>
    </source>
</evidence>
<dbReference type="OrthoDB" id="9949242at2759"/>
<evidence type="ECO:0000256" key="10">
    <source>
        <dbReference type="ARBA" id="ARBA00022989"/>
    </source>
</evidence>
<feature type="repeat" description="TNFR-Cys" evidence="19">
    <location>
        <begin position="64"/>
        <end position="106"/>
    </location>
</feature>
<dbReference type="EMBL" id="CU464131">
    <property type="status" value="NOT_ANNOTATED_CDS"/>
    <property type="molecule type" value="Genomic_DNA"/>
</dbReference>
<dbReference type="CDD" id="cd08316">
    <property type="entry name" value="Death_FAS_TNFRSF6"/>
    <property type="match status" value="1"/>
</dbReference>
<keyword evidence="13 19" id="KW-1015">Disulfide bond</keyword>
<feature type="chain" id="PRO_5045034600" description="Tumor necrosis factor receptor superfamily member 6" evidence="21">
    <location>
        <begin position="21"/>
        <end position="293"/>
    </location>
</feature>
<dbReference type="PANTHER" id="PTHR46874">
    <property type="entry name" value="TUMOR NECROSIS FACTOR RECEPTOR SUPERFAMILY MEMBER 6"/>
    <property type="match status" value="1"/>
</dbReference>
<dbReference type="InterPro" id="IPR001368">
    <property type="entry name" value="TNFR/NGFR_Cys_rich_reg"/>
</dbReference>
<evidence type="ECO:0000256" key="9">
    <source>
        <dbReference type="ARBA" id="ARBA00022860"/>
    </source>
</evidence>
<evidence type="ECO:0000256" key="18">
    <source>
        <dbReference type="ARBA" id="ARBA00032502"/>
    </source>
</evidence>
<dbReference type="GO" id="GO:0006955">
    <property type="term" value="P:immune response"/>
    <property type="evidence" value="ECO:0007669"/>
    <property type="project" value="InterPro"/>
</dbReference>
<keyword evidence="14" id="KW-0325">Glycoprotein</keyword>
<dbReference type="Ensembl" id="ENSDART00000079563.6">
    <property type="protein sequence ID" value="ENSDARP00000074016.4"/>
    <property type="gene ID" value="ENSDARG00000043586.7"/>
</dbReference>
<evidence type="ECO:0000256" key="7">
    <source>
        <dbReference type="ARBA" id="ARBA00022729"/>
    </source>
</evidence>
<reference evidence="24" key="1">
    <citation type="submission" date="2011-07" db="UniProtKB">
        <authorList>
            <consortium name="Ensembl"/>
        </authorList>
    </citation>
    <scope>IDENTIFICATION</scope>
    <source>
        <strain evidence="24">Tuebingen</strain>
    </source>
</reference>
<evidence type="ECO:0000256" key="1">
    <source>
        <dbReference type="ARBA" id="ARBA00004251"/>
    </source>
</evidence>
<proteinExistence type="predicted"/>
<evidence type="ECO:0000256" key="11">
    <source>
        <dbReference type="ARBA" id="ARBA00023136"/>
    </source>
</evidence>
<dbReference type="SMART" id="SM00208">
    <property type="entry name" value="TNFR"/>
    <property type="match status" value="3"/>
</dbReference>
<dbReference type="InterPro" id="IPR011029">
    <property type="entry name" value="DEATH-like_dom_sf"/>
</dbReference>
<keyword evidence="11 20" id="KW-0472">Membrane</keyword>
<dbReference type="CDD" id="cd13423">
    <property type="entry name" value="TNFRSF6_teleost"/>
    <property type="match status" value="1"/>
</dbReference>
<keyword evidence="7 21" id="KW-0732">Signal</keyword>
<evidence type="ECO:0000256" key="4">
    <source>
        <dbReference type="ARBA" id="ARBA00022475"/>
    </source>
</evidence>
<dbReference type="KEGG" id="dre:768248"/>
<dbReference type="GO" id="GO:0045121">
    <property type="term" value="C:membrane raft"/>
    <property type="evidence" value="ECO:0007669"/>
    <property type="project" value="UniProtKB-SubCell"/>
</dbReference>
<reference evidence="24" key="2">
    <citation type="journal article" date="2013" name="Nature">
        <title>The zebrafish reference genome sequence and its relationship to the human genome.</title>
        <authorList>
            <consortium name="Genome Reference Consortium Zebrafish"/>
            <person name="Howe K."/>
            <person name="Clark M.D."/>
            <person name="Torroja C.F."/>
            <person name="Torrance J."/>
            <person name="Berthelot C."/>
            <person name="Muffato M."/>
            <person name="Collins J.E."/>
            <person name="Humphray S."/>
            <person name="McLaren K."/>
            <person name="Matthews L."/>
            <person name="McLaren S."/>
            <person name="Sealy I."/>
            <person name="Caccamo M."/>
            <person name="Churcher C."/>
            <person name="Scott C."/>
            <person name="Barrett J.C."/>
            <person name="Koch R."/>
            <person name="Rauch G.J."/>
            <person name="White S."/>
            <person name="Chow W."/>
            <person name="Kilian B."/>
            <person name="Quintais L.T."/>
            <person name="Guerra-Assuncao J.A."/>
            <person name="Zhou Y."/>
            <person name="Gu Y."/>
            <person name="Yen J."/>
            <person name="Vogel J.H."/>
            <person name="Eyre T."/>
            <person name="Redmond S."/>
            <person name="Banerjee R."/>
            <person name="Chi J."/>
            <person name="Fu B."/>
            <person name="Langley E."/>
            <person name="Maguire S.F."/>
            <person name="Laird G.K."/>
            <person name="Lloyd D."/>
            <person name="Kenyon E."/>
            <person name="Donaldson S."/>
            <person name="Sehra H."/>
            <person name="Almeida-King J."/>
            <person name="Loveland J."/>
            <person name="Trevanion S."/>
            <person name="Jones M."/>
            <person name="Quail M."/>
            <person name="Willey D."/>
            <person name="Hunt A."/>
            <person name="Burton J."/>
            <person name="Sims S."/>
            <person name="McLay K."/>
            <person name="Plumb B."/>
            <person name="Davis J."/>
            <person name="Clee C."/>
            <person name="Oliver K."/>
            <person name="Clark R."/>
            <person name="Riddle C."/>
            <person name="Elliot D."/>
            <person name="Eliott D."/>
            <person name="Threadgold G."/>
            <person name="Harden G."/>
            <person name="Ware D."/>
            <person name="Begum S."/>
            <person name="Mortimore B."/>
            <person name="Mortimer B."/>
            <person name="Kerry G."/>
            <person name="Heath P."/>
            <person name="Phillimore B."/>
            <person name="Tracey A."/>
            <person name="Corby N."/>
            <person name="Dunn M."/>
            <person name="Johnson C."/>
            <person name="Wood J."/>
            <person name="Clark S."/>
            <person name="Pelan S."/>
            <person name="Griffiths G."/>
            <person name="Smith M."/>
            <person name="Glithero R."/>
            <person name="Howden P."/>
            <person name="Barker N."/>
            <person name="Lloyd C."/>
            <person name="Stevens C."/>
            <person name="Harley J."/>
            <person name="Holt K."/>
            <person name="Panagiotidis G."/>
            <person name="Lovell J."/>
            <person name="Beasley H."/>
            <person name="Henderson C."/>
            <person name="Gordon D."/>
            <person name="Auger K."/>
            <person name="Wright D."/>
            <person name="Collins J."/>
            <person name="Raisen C."/>
            <person name="Dyer L."/>
            <person name="Leung K."/>
            <person name="Robertson L."/>
            <person name="Ambridge K."/>
            <person name="Leongamornlert D."/>
            <person name="McGuire S."/>
            <person name="Gilderthorp R."/>
            <person name="Griffiths C."/>
            <person name="Manthravadi D."/>
            <person name="Nichol S."/>
            <person name="Barker G."/>
            <person name="Whitehead S."/>
            <person name="Kay M."/>
            <person name="Brown J."/>
            <person name="Murnane C."/>
            <person name="Gray E."/>
            <person name="Humphries M."/>
            <person name="Sycamore N."/>
            <person name="Barker D."/>
            <person name="Saunders D."/>
            <person name="Wallis J."/>
            <person name="Babbage A."/>
            <person name="Hammond S."/>
            <person name="Mashreghi-Mohammadi M."/>
            <person name="Barr L."/>
            <person name="Martin S."/>
            <person name="Wray P."/>
            <person name="Ellington A."/>
            <person name="Matthews N."/>
            <person name="Ellwood M."/>
            <person name="Woodmansey R."/>
            <person name="Clark G."/>
            <person name="Cooper J."/>
            <person name="Cooper J."/>
            <person name="Tromans A."/>
            <person name="Grafham D."/>
            <person name="Skuce C."/>
            <person name="Pandian R."/>
            <person name="Andrews R."/>
            <person name="Harrison E."/>
            <person name="Kimberley A."/>
            <person name="Garnett J."/>
            <person name="Fosker N."/>
            <person name="Hall R."/>
            <person name="Garner P."/>
            <person name="Kelly D."/>
            <person name="Bird C."/>
            <person name="Palmer S."/>
            <person name="Gehring I."/>
            <person name="Berger A."/>
            <person name="Dooley C.M."/>
            <person name="Ersan-Urun Z."/>
            <person name="Eser C."/>
            <person name="Geiger H."/>
            <person name="Geisler M."/>
            <person name="Karotki L."/>
            <person name="Kirn A."/>
            <person name="Konantz J."/>
            <person name="Konantz M."/>
            <person name="Oberlander M."/>
            <person name="Rudolph-Geiger S."/>
            <person name="Teucke M."/>
            <person name="Lanz C."/>
            <person name="Raddatz G."/>
            <person name="Osoegawa K."/>
            <person name="Zhu B."/>
            <person name="Rapp A."/>
            <person name="Widaa S."/>
            <person name="Langford C."/>
            <person name="Yang F."/>
            <person name="Schuster S.C."/>
            <person name="Carter N.P."/>
            <person name="Harrow J."/>
            <person name="Ning Z."/>
            <person name="Herrero J."/>
            <person name="Searle S.M."/>
            <person name="Enright A."/>
            <person name="Geisler R."/>
            <person name="Plasterk R.H."/>
            <person name="Lee C."/>
            <person name="Westerfield M."/>
            <person name="de Jong P.J."/>
            <person name="Zon L.I."/>
            <person name="Postlethwait J.H."/>
            <person name="Nusslein-Volhard C."/>
            <person name="Hubbard T.J."/>
            <person name="Roest Crollius H."/>
            <person name="Rogers J."/>
            <person name="Stemple D.L."/>
        </authorList>
    </citation>
    <scope>NUCLEOTIDE SEQUENCE [LARGE SCALE GENOMIC DNA]</scope>
    <source>
        <strain evidence="24">Tuebingen</strain>
    </source>
</reference>
<comment type="subcellular location">
    <subcellularLocation>
        <location evidence="1">Cell membrane</location>
        <topology evidence="1">Single-pass type I membrane protein</topology>
    </subcellularLocation>
    <subcellularLocation>
        <location evidence="2">Membrane raft</location>
    </subcellularLocation>
</comment>
<dbReference type="GO" id="GO:0006915">
    <property type="term" value="P:apoptotic process"/>
    <property type="evidence" value="ECO:0007669"/>
    <property type="project" value="UniProtKB-KW"/>
</dbReference>
<dbReference type="PROSITE" id="PS50050">
    <property type="entry name" value="TNFR_NGFR_2"/>
    <property type="match status" value="2"/>
</dbReference>
<dbReference type="SMART" id="SM00005">
    <property type="entry name" value="DEATH"/>
    <property type="match status" value="1"/>
</dbReference>
<dbReference type="PROSITE" id="PS50017">
    <property type="entry name" value="DEATH_DOMAIN"/>
    <property type="match status" value="1"/>
</dbReference>
<keyword evidence="15" id="KW-0449">Lipoprotein</keyword>
<evidence type="ECO:0000256" key="2">
    <source>
        <dbReference type="ARBA" id="ARBA00004285"/>
    </source>
</evidence>
<evidence type="ECO:0000256" key="13">
    <source>
        <dbReference type="ARBA" id="ARBA00023157"/>
    </source>
</evidence>
<evidence type="ECO:0000256" key="3">
    <source>
        <dbReference type="ARBA" id="ARBA00015761"/>
    </source>
</evidence>
<feature type="signal peptide" evidence="21">
    <location>
        <begin position="1"/>
        <end position="20"/>
    </location>
</feature>
<evidence type="ECO:0000256" key="21">
    <source>
        <dbReference type="SAM" id="SignalP"/>
    </source>
</evidence>
<organism evidence="24">
    <name type="scientific">Danio rerio</name>
    <name type="common">Zebrafish</name>
    <name type="synonym">Brachydanio rerio</name>
    <dbReference type="NCBI Taxonomy" id="7955"/>
    <lineage>
        <taxon>Eukaryota</taxon>
        <taxon>Metazoa</taxon>
        <taxon>Chordata</taxon>
        <taxon>Craniata</taxon>
        <taxon>Vertebrata</taxon>
        <taxon>Euteleostomi</taxon>
        <taxon>Actinopterygii</taxon>
        <taxon>Neopterygii</taxon>
        <taxon>Teleostei</taxon>
        <taxon>Ostariophysi</taxon>
        <taxon>Cypriniformes</taxon>
        <taxon>Danionidae</taxon>
        <taxon>Danioninae</taxon>
        <taxon>Danio</taxon>
    </lineage>
</organism>
<dbReference type="InterPro" id="IPR008063">
    <property type="entry name" value="Fas_rcpt"/>
</dbReference>
<dbReference type="SUPFAM" id="SSF47986">
    <property type="entry name" value="DEATH domain"/>
    <property type="match status" value="1"/>
</dbReference>
<dbReference type="Pfam" id="PF00531">
    <property type="entry name" value="Death"/>
    <property type="match status" value="1"/>
</dbReference>
<dbReference type="InterPro" id="IPR000488">
    <property type="entry name" value="Death_dom"/>
</dbReference>
<comment type="caution">
    <text evidence="19">Lacks conserved residue(s) required for the propagation of feature annotation.</text>
</comment>
<dbReference type="GO" id="GO:0043065">
    <property type="term" value="P:positive regulation of apoptotic process"/>
    <property type="evidence" value="ECO:0000314"/>
    <property type="project" value="ZFIN"/>
</dbReference>
<dbReference type="GO" id="GO:0007165">
    <property type="term" value="P:signal transduction"/>
    <property type="evidence" value="ECO:0007669"/>
    <property type="project" value="InterPro"/>
</dbReference>
<evidence type="ECO:0000256" key="17">
    <source>
        <dbReference type="ARBA" id="ARBA00032338"/>
    </source>
</evidence>
<dbReference type="AlphaFoldDB" id="F1QG24"/>
<dbReference type="OMA" id="RDTKCRC"/>
<keyword evidence="4" id="KW-1003">Cell membrane</keyword>
<evidence type="ECO:0000313" key="24">
    <source>
        <dbReference type="Ensembl" id="ENSDARP00000074016"/>
    </source>
</evidence>
<name>F1QG24_DANRE</name>
<dbReference type="PANTHER" id="PTHR46874:SF1">
    <property type="entry name" value="TUMOR NECROSIS FACTOR RECEPTOR SUPERFAMILY MEMBER 6"/>
    <property type="match status" value="1"/>
</dbReference>
<dbReference type="HOGENOM" id="CLU_067123_0_0_1"/>
<dbReference type="InterPro" id="IPR034055">
    <property type="entry name" value="TNFRSF6_N_teleost"/>
</dbReference>
<accession>F1QG24</accession>
<feature type="domain" description="Death" evidence="22">
    <location>
        <begin position="219"/>
        <end position="287"/>
    </location>
</feature>
<evidence type="ECO:0000256" key="12">
    <source>
        <dbReference type="ARBA" id="ARBA00023139"/>
    </source>
</evidence>
<evidence type="ECO:0000256" key="19">
    <source>
        <dbReference type="PROSITE-ProRule" id="PRU00206"/>
    </source>
</evidence>
<dbReference type="Bgee" id="ENSDARG00000043586">
    <property type="expression patterns" value="Expressed in intestine and 17 other cell types or tissues"/>
</dbReference>
<dbReference type="GO" id="GO:0005886">
    <property type="term" value="C:plasma membrane"/>
    <property type="evidence" value="ECO:0007669"/>
    <property type="project" value="UniProtKB-SubCell"/>
</dbReference>
<feature type="transmembrane region" description="Helical" evidence="20">
    <location>
        <begin position="155"/>
        <end position="175"/>
    </location>
</feature>
<dbReference type="CTD" id="355"/>
<dbReference type="GO" id="GO:0030903">
    <property type="term" value="P:notochord development"/>
    <property type="evidence" value="ECO:0000315"/>
    <property type="project" value="ZFIN"/>
</dbReference>
<keyword evidence="12" id="KW-0564">Palmitate</keyword>
<feature type="repeat" description="TNFR-Cys" evidence="19">
    <location>
        <begin position="107"/>
        <end position="145"/>
    </location>
</feature>
<dbReference type="STRING" id="7955.ENSDARP00000074016"/>
<evidence type="ECO:0000256" key="20">
    <source>
        <dbReference type="SAM" id="Phobius"/>
    </source>
</evidence>
<keyword evidence="8" id="KW-0677">Repeat</keyword>
<evidence type="ECO:0000313" key="25">
    <source>
        <dbReference type="ZFIN" id="ZDB-GENE-061019-2"/>
    </source>
</evidence>
<keyword evidence="5 20" id="KW-0812">Transmembrane</keyword>
<evidence type="ECO:0000259" key="23">
    <source>
        <dbReference type="PROSITE" id="PS50050"/>
    </source>
</evidence>
<feature type="disulfide bond" evidence="19">
    <location>
        <begin position="108"/>
        <end position="123"/>
    </location>
</feature>
<evidence type="ECO:0000259" key="22">
    <source>
        <dbReference type="PROSITE" id="PS50017"/>
    </source>
</evidence>
<feature type="domain" description="TNFR-Cys" evidence="23">
    <location>
        <begin position="64"/>
        <end position="106"/>
    </location>
</feature>
<accession>A0A8M9P0K2</accession>